<sequence>MQVSKRMCALSGNCYSLITPSLRLQPVRSSSSSKRRQHHIMRNVGMTGYMQRIQECNTGLAELPTLTPFIVNGKVVGQMKQAFIEQLARFEQVFCISASLGPSGSVQLRQNLDTAEKRTEAVAGVLRQLRDERVITGWRDEYYPVTSSFYDQPVMLVERAAATQFGIKAYGVHVNGYVESSDKGLCLWVARRSKSKPTWPGKLDHIAAGGQGYGISVMENVIKECQEEASIPRELAATAVSVGAVSYMNISAAGLKPDVLFVFDIKLPEDFVPKPLDGEVEEFQLLPIQEVARLVSDTTEFKANCNLVIIDFMIRRGCITPDTPGYLQLVASLRQGDCS</sequence>
<dbReference type="PROSITE" id="PS51462">
    <property type="entry name" value="NUDIX"/>
    <property type="match status" value="1"/>
</dbReference>
<gene>
    <name evidence="3" type="ORF">CEUSTIGMA_g5389.t1</name>
</gene>
<dbReference type="PANTHER" id="PTHR13622">
    <property type="entry name" value="THIAMIN PYROPHOSPHOKINASE"/>
    <property type="match status" value="1"/>
</dbReference>
<dbReference type="EMBL" id="BEGY01000028">
    <property type="protein sequence ID" value="GAX77947.1"/>
    <property type="molecule type" value="Genomic_DNA"/>
</dbReference>
<accession>A0A250X4D5</accession>
<dbReference type="InterPro" id="IPR000086">
    <property type="entry name" value="NUDIX_hydrolase_dom"/>
</dbReference>
<dbReference type="GO" id="GO:0044715">
    <property type="term" value="F:8-oxo-dGDP phosphatase activity"/>
    <property type="evidence" value="ECO:0007669"/>
    <property type="project" value="TreeGrafter"/>
</dbReference>
<dbReference type="CDD" id="cd03676">
    <property type="entry name" value="NUDIX_Tnr3_like"/>
    <property type="match status" value="1"/>
</dbReference>
<organism evidence="3 4">
    <name type="scientific">Chlamydomonas eustigma</name>
    <dbReference type="NCBI Taxonomy" id="1157962"/>
    <lineage>
        <taxon>Eukaryota</taxon>
        <taxon>Viridiplantae</taxon>
        <taxon>Chlorophyta</taxon>
        <taxon>core chlorophytes</taxon>
        <taxon>Chlorophyceae</taxon>
        <taxon>CS clade</taxon>
        <taxon>Chlamydomonadales</taxon>
        <taxon>Chlamydomonadaceae</taxon>
        <taxon>Chlamydomonas</taxon>
    </lineage>
</organism>
<dbReference type="InterPro" id="IPR031804">
    <property type="entry name" value="DUF4743"/>
</dbReference>
<feature type="domain" description="Nudix hydrolase" evidence="2">
    <location>
        <begin position="169"/>
        <end position="311"/>
    </location>
</feature>
<comment type="function">
    <text evidence="1">Probably mediates the hydrolysis of some nucleoside diphosphate derivatives.</text>
</comment>
<evidence type="ECO:0000313" key="4">
    <source>
        <dbReference type="Proteomes" id="UP000232323"/>
    </source>
</evidence>
<keyword evidence="4" id="KW-1185">Reference proteome</keyword>
<name>A0A250X4D5_9CHLO</name>
<protein>
    <recommendedName>
        <fullName evidence="2">Nudix hydrolase domain-containing protein</fullName>
    </recommendedName>
</protein>
<dbReference type="PANTHER" id="PTHR13622:SF8">
    <property type="entry name" value="THIAMIN PYROPHOSPHOKINASE 1"/>
    <property type="match status" value="1"/>
</dbReference>
<dbReference type="Proteomes" id="UP000232323">
    <property type="component" value="Unassembled WGS sequence"/>
</dbReference>
<dbReference type="OrthoDB" id="10261522at2759"/>
<evidence type="ECO:0000259" key="2">
    <source>
        <dbReference type="PROSITE" id="PS51462"/>
    </source>
</evidence>
<dbReference type="Pfam" id="PF00293">
    <property type="entry name" value="NUDIX"/>
    <property type="match status" value="1"/>
</dbReference>
<dbReference type="FunFam" id="3.90.79.10:FF:000019">
    <property type="entry name" value="Thiamin pyrophosphokinase, putative"/>
    <property type="match status" value="1"/>
</dbReference>
<dbReference type="InterPro" id="IPR015797">
    <property type="entry name" value="NUDIX_hydrolase-like_dom_sf"/>
</dbReference>
<reference evidence="3 4" key="1">
    <citation type="submission" date="2017-08" db="EMBL/GenBank/DDBJ databases">
        <title>Acidophilic green algal genome provides insights into adaptation to an acidic environment.</title>
        <authorList>
            <person name="Hirooka S."/>
            <person name="Hirose Y."/>
            <person name="Kanesaki Y."/>
            <person name="Higuchi S."/>
            <person name="Fujiwara T."/>
            <person name="Onuma R."/>
            <person name="Era A."/>
            <person name="Ohbayashi R."/>
            <person name="Uzuka A."/>
            <person name="Nozaki H."/>
            <person name="Yoshikawa H."/>
            <person name="Miyagishima S.Y."/>
        </authorList>
    </citation>
    <scope>NUCLEOTIDE SEQUENCE [LARGE SCALE GENOMIC DNA]</scope>
    <source>
        <strain evidence="3 4">NIES-2499</strain>
    </source>
</reference>
<dbReference type="STRING" id="1157962.A0A250X4D5"/>
<proteinExistence type="predicted"/>
<dbReference type="Pfam" id="PF15916">
    <property type="entry name" value="DUF4743"/>
    <property type="match status" value="1"/>
</dbReference>
<evidence type="ECO:0000256" key="1">
    <source>
        <dbReference type="ARBA" id="ARBA00003778"/>
    </source>
</evidence>
<dbReference type="SUPFAM" id="SSF55811">
    <property type="entry name" value="Nudix"/>
    <property type="match status" value="1"/>
</dbReference>
<evidence type="ECO:0000313" key="3">
    <source>
        <dbReference type="EMBL" id="GAX77947.1"/>
    </source>
</evidence>
<dbReference type="Gene3D" id="3.90.79.10">
    <property type="entry name" value="Nucleoside Triphosphate Pyrophosphohydrolase"/>
    <property type="match status" value="1"/>
</dbReference>
<comment type="caution">
    <text evidence="3">The sequence shown here is derived from an EMBL/GenBank/DDBJ whole genome shotgun (WGS) entry which is preliminary data.</text>
</comment>
<dbReference type="AlphaFoldDB" id="A0A250X4D5"/>